<reference evidence="2" key="1">
    <citation type="submission" date="2016-06" db="UniProtKB">
        <authorList>
            <consortium name="WormBaseParasite"/>
        </authorList>
    </citation>
    <scope>IDENTIFICATION</scope>
</reference>
<name>A0A183TT09_SCHSO</name>
<accession>A0A183TT09</accession>
<feature type="compositionally biased region" description="Polar residues" evidence="1">
    <location>
        <begin position="111"/>
        <end position="128"/>
    </location>
</feature>
<sequence length="160" mass="17456">LTRDTDFARWEARCKDYLQGFDAKAQSVAILALLCDEFYDLARSADISAASSPSKALNTLVLEQLVAGIRYPKIRKALLRDRPSTLEKALALAREEEVLQAACEQTPRFCSVSQPSRPTLPTTPSQKRLGSPAPVAHFLGETMASAPDPSTKQAPSPPHH</sequence>
<proteinExistence type="predicted"/>
<dbReference type="WBParaSite" id="SSLN_0002033901-mRNA-1">
    <property type="protein sequence ID" value="SSLN_0002033901-mRNA-1"/>
    <property type="gene ID" value="SSLN_0002033901"/>
</dbReference>
<evidence type="ECO:0000256" key="1">
    <source>
        <dbReference type="SAM" id="MobiDB-lite"/>
    </source>
</evidence>
<organism evidence="2">
    <name type="scientific">Schistocephalus solidus</name>
    <name type="common">Tapeworm</name>
    <dbReference type="NCBI Taxonomy" id="70667"/>
    <lineage>
        <taxon>Eukaryota</taxon>
        <taxon>Metazoa</taxon>
        <taxon>Spiralia</taxon>
        <taxon>Lophotrochozoa</taxon>
        <taxon>Platyhelminthes</taxon>
        <taxon>Cestoda</taxon>
        <taxon>Eucestoda</taxon>
        <taxon>Diphyllobothriidea</taxon>
        <taxon>Diphyllobothriidae</taxon>
        <taxon>Schistocephalus</taxon>
    </lineage>
</organism>
<dbReference type="AlphaFoldDB" id="A0A183TT09"/>
<evidence type="ECO:0000313" key="2">
    <source>
        <dbReference type="WBParaSite" id="SSLN_0002033901-mRNA-1"/>
    </source>
</evidence>
<feature type="region of interest" description="Disordered" evidence="1">
    <location>
        <begin position="110"/>
        <end position="160"/>
    </location>
</feature>
<protein>
    <submittedName>
        <fullName evidence="2">Retrotrans_gag domain-containing protein</fullName>
    </submittedName>
</protein>